<keyword evidence="3" id="KW-1185">Reference proteome</keyword>
<gene>
    <name evidence="2" type="ORF">MUN86_19530</name>
</gene>
<feature type="transmembrane region" description="Helical" evidence="1">
    <location>
        <begin position="6"/>
        <end position="24"/>
    </location>
</feature>
<keyword evidence="1" id="KW-0472">Membrane</keyword>
<protein>
    <submittedName>
        <fullName evidence="2">Uncharacterized protein</fullName>
    </submittedName>
</protein>
<reference evidence="2" key="1">
    <citation type="submission" date="2022-04" db="EMBL/GenBank/DDBJ databases">
        <title>Hymenobacter sp. isolated from the air.</title>
        <authorList>
            <person name="Won M."/>
            <person name="Lee C.-M."/>
            <person name="Woen H.-Y."/>
            <person name="Kwon S.-W."/>
        </authorList>
    </citation>
    <scope>NUCLEOTIDE SEQUENCE</scope>
    <source>
        <strain evidence="2">5420S-77</strain>
    </source>
</reference>
<evidence type="ECO:0000313" key="2">
    <source>
        <dbReference type="EMBL" id="UOQ65698.1"/>
    </source>
</evidence>
<proteinExistence type="predicted"/>
<organism evidence="2 3">
    <name type="scientific">Hymenobacter volaticus</name>
    <dbReference type="NCBI Taxonomy" id="2932254"/>
    <lineage>
        <taxon>Bacteria</taxon>
        <taxon>Pseudomonadati</taxon>
        <taxon>Bacteroidota</taxon>
        <taxon>Cytophagia</taxon>
        <taxon>Cytophagales</taxon>
        <taxon>Hymenobacteraceae</taxon>
        <taxon>Hymenobacter</taxon>
    </lineage>
</organism>
<name>A0ABY4G4B1_9BACT</name>
<keyword evidence="1" id="KW-0812">Transmembrane</keyword>
<accession>A0ABY4G4B1</accession>
<evidence type="ECO:0000256" key="1">
    <source>
        <dbReference type="SAM" id="Phobius"/>
    </source>
</evidence>
<dbReference type="EMBL" id="CP095061">
    <property type="protein sequence ID" value="UOQ65698.1"/>
    <property type="molecule type" value="Genomic_DNA"/>
</dbReference>
<feature type="transmembrane region" description="Helical" evidence="1">
    <location>
        <begin position="31"/>
        <end position="48"/>
    </location>
</feature>
<evidence type="ECO:0000313" key="3">
    <source>
        <dbReference type="Proteomes" id="UP000830401"/>
    </source>
</evidence>
<dbReference type="RefSeq" id="WP_245119678.1">
    <property type="nucleotide sequence ID" value="NZ_CP095061.1"/>
</dbReference>
<keyword evidence="1" id="KW-1133">Transmembrane helix</keyword>
<sequence length="166" mass="18174">MLNILWSLLNAALLLGFLYIFFRAAKLLKQYVGLGASLFFIFGLLTIGCGRSGEGSAKLPPKNLLAGKEKDIPLGNGNSHQQVALGGSNTLNVLAEYYKQDDVIRPRGLFATVSGLTLGHHWQPLIGTLTQHNMQLHYELRLKHEWLLLGTPVYVTSTASTGLLSE</sequence>
<dbReference type="Proteomes" id="UP000830401">
    <property type="component" value="Chromosome"/>
</dbReference>